<gene>
    <name evidence="2" type="ORF">GMARGA_LOCUS27055</name>
</gene>
<evidence type="ECO:0000313" key="3">
    <source>
        <dbReference type="Proteomes" id="UP000789901"/>
    </source>
</evidence>
<sequence>MNVYFVLKQVFLMCTLMTHYLSRINSATPTQVSCYTVYDDSPSFSSVVHGCQPIINYHDRRIALDNPGDDIISDILRPLRSIYGDIPIVVNYYDWRSGYCDYDRSPDLLSIAPNAISDQTTSVTVNYYDSRSNHPGDDTILLSNVLGFIRDPIEVNYYRCYFESDDNILLNSSLIPSLQHVSHTFIPANYITERQSTSNVIVPGQLANNNPIPRQQLANHITVAGQQLASHIVASGQQTASHIIVPGHPPVIGHKKRGHK</sequence>
<keyword evidence="3" id="KW-1185">Reference proteome</keyword>
<feature type="non-terminal residue" evidence="2">
    <location>
        <position position="260"/>
    </location>
</feature>
<name>A0ABN7W6H3_GIGMA</name>
<organism evidence="2 3">
    <name type="scientific">Gigaspora margarita</name>
    <dbReference type="NCBI Taxonomy" id="4874"/>
    <lineage>
        <taxon>Eukaryota</taxon>
        <taxon>Fungi</taxon>
        <taxon>Fungi incertae sedis</taxon>
        <taxon>Mucoromycota</taxon>
        <taxon>Glomeromycotina</taxon>
        <taxon>Glomeromycetes</taxon>
        <taxon>Diversisporales</taxon>
        <taxon>Gigasporaceae</taxon>
        <taxon>Gigaspora</taxon>
    </lineage>
</organism>
<reference evidence="2 3" key="1">
    <citation type="submission" date="2021-06" db="EMBL/GenBank/DDBJ databases">
        <authorList>
            <person name="Kallberg Y."/>
            <person name="Tangrot J."/>
            <person name="Rosling A."/>
        </authorList>
    </citation>
    <scope>NUCLEOTIDE SEQUENCE [LARGE SCALE GENOMIC DNA]</scope>
    <source>
        <strain evidence="2 3">120-4 pot B 10/14</strain>
    </source>
</reference>
<evidence type="ECO:0000313" key="2">
    <source>
        <dbReference type="EMBL" id="CAG8818414.1"/>
    </source>
</evidence>
<protein>
    <submittedName>
        <fullName evidence="2">27067_t:CDS:1</fullName>
    </submittedName>
</protein>
<evidence type="ECO:0000256" key="1">
    <source>
        <dbReference type="SAM" id="SignalP"/>
    </source>
</evidence>
<dbReference type="EMBL" id="CAJVQB010032508">
    <property type="protein sequence ID" value="CAG8818414.1"/>
    <property type="molecule type" value="Genomic_DNA"/>
</dbReference>
<comment type="caution">
    <text evidence="2">The sequence shown here is derived from an EMBL/GenBank/DDBJ whole genome shotgun (WGS) entry which is preliminary data.</text>
</comment>
<keyword evidence="1" id="KW-0732">Signal</keyword>
<accession>A0ABN7W6H3</accession>
<dbReference type="Proteomes" id="UP000789901">
    <property type="component" value="Unassembled WGS sequence"/>
</dbReference>
<proteinExistence type="predicted"/>
<feature type="signal peptide" evidence="1">
    <location>
        <begin position="1"/>
        <end position="26"/>
    </location>
</feature>
<feature type="chain" id="PRO_5047120711" evidence="1">
    <location>
        <begin position="27"/>
        <end position="260"/>
    </location>
</feature>